<dbReference type="AlphaFoldDB" id="A0A023X140"/>
<dbReference type="EMBL" id="JAWXXX010000001">
    <property type="protein sequence ID" value="MDX5893440.1"/>
    <property type="molecule type" value="Genomic_DNA"/>
</dbReference>
<dbReference type="STRING" id="42256.RradSPS_0745"/>
<dbReference type="InterPro" id="IPR011990">
    <property type="entry name" value="TPR-like_helical_dom_sf"/>
</dbReference>
<evidence type="ECO:0000256" key="1">
    <source>
        <dbReference type="SAM" id="MobiDB-lite"/>
    </source>
</evidence>
<name>A0A023X140_RUBRA</name>
<protein>
    <recommendedName>
        <fullName evidence="5">Tetratricopeptide repeat</fullName>
    </recommendedName>
</protein>
<feature type="region of interest" description="Disordered" evidence="1">
    <location>
        <begin position="171"/>
        <end position="202"/>
    </location>
</feature>
<dbReference type="Proteomes" id="UP001281130">
    <property type="component" value="Unassembled WGS sequence"/>
</dbReference>
<evidence type="ECO:0000313" key="4">
    <source>
        <dbReference type="Proteomes" id="UP000025229"/>
    </source>
</evidence>
<accession>A0A023X140</accession>
<dbReference type="Gene3D" id="1.25.40.10">
    <property type="entry name" value="Tetratricopeptide repeat domain"/>
    <property type="match status" value="1"/>
</dbReference>
<keyword evidence="4" id="KW-1185">Reference proteome</keyword>
<dbReference type="HOGENOM" id="CLU_1516829_0_0_11"/>
<dbReference type="SUPFAM" id="SSF48452">
    <property type="entry name" value="TPR-like"/>
    <property type="match status" value="1"/>
</dbReference>
<dbReference type="Proteomes" id="UP000025229">
    <property type="component" value="Chromosome"/>
</dbReference>
<evidence type="ECO:0000313" key="2">
    <source>
        <dbReference type="EMBL" id="AHY46028.1"/>
    </source>
</evidence>
<dbReference type="RefSeq" id="WP_038680799.1">
    <property type="nucleotide sequence ID" value="NZ_CP007514.1"/>
</dbReference>
<evidence type="ECO:0008006" key="5">
    <source>
        <dbReference type="Google" id="ProtNLM"/>
    </source>
</evidence>
<feature type="compositionally biased region" description="Basic and acidic residues" evidence="1">
    <location>
        <begin position="175"/>
        <end position="188"/>
    </location>
</feature>
<reference evidence="2 4" key="1">
    <citation type="submission" date="2014-03" db="EMBL/GenBank/DDBJ databases">
        <title>Complete genome sequence of the Radio-Resistant Rubrobacter radiotolerans RSPS-4.</title>
        <authorList>
            <person name="Egas C.C."/>
            <person name="Barroso C.C."/>
            <person name="Froufe H.J.C."/>
            <person name="Pacheco J.J."/>
            <person name="Albuquerque L.L."/>
            <person name="da Costa M.M.S."/>
        </authorList>
    </citation>
    <scope>NUCLEOTIDE SEQUENCE [LARGE SCALE GENOMIC DNA]</scope>
    <source>
        <strain evidence="2 4">RSPS-4</strain>
    </source>
</reference>
<gene>
    <name evidence="2" type="ORF">RradSPS_0745</name>
    <name evidence="3" type="ORF">SIL72_05285</name>
</gene>
<dbReference type="OrthoDB" id="5244524at2"/>
<evidence type="ECO:0000313" key="3">
    <source>
        <dbReference type="EMBL" id="MDX5893440.1"/>
    </source>
</evidence>
<reference evidence="3" key="2">
    <citation type="submission" date="2023-11" db="EMBL/GenBank/DDBJ databases">
        <title>MicrobeMod: A computational toolkit for identifying prokaryotic methylation and restriction-modification with nanopore sequencing.</title>
        <authorList>
            <person name="Crits-Christoph A."/>
            <person name="Kang S.C."/>
            <person name="Lee H."/>
            <person name="Ostrov N."/>
        </authorList>
    </citation>
    <scope>NUCLEOTIDE SEQUENCE</scope>
    <source>
        <strain evidence="3">ATCC 51242</strain>
    </source>
</reference>
<dbReference type="KEGG" id="rrd:RradSPS_0745"/>
<organism evidence="2 4">
    <name type="scientific">Rubrobacter radiotolerans</name>
    <name type="common">Arthrobacter radiotolerans</name>
    <dbReference type="NCBI Taxonomy" id="42256"/>
    <lineage>
        <taxon>Bacteria</taxon>
        <taxon>Bacillati</taxon>
        <taxon>Actinomycetota</taxon>
        <taxon>Rubrobacteria</taxon>
        <taxon>Rubrobacterales</taxon>
        <taxon>Rubrobacteraceae</taxon>
        <taxon>Rubrobacter</taxon>
    </lineage>
</organism>
<dbReference type="EMBL" id="CP007514">
    <property type="protein sequence ID" value="AHY46028.1"/>
    <property type="molecule type" value="Genomic_DNA"/>
</dbReference>
<proteinExistence type="predicted"/>
<sequence length="202" mass="22105">MPGNSEGTVERDGRWREAADFVASLGAEDQEALGREIGTPVPEDPEEALEVLRLIGGEDSTPSDALALAGVRVATSGERELSRRLGQAAAELAQTPEERQLAHACLAQSAFKFRKDPQSLADFERHCREAMDLGHAGTFCYERLAVLYEYRGETEEAIEVCRRAERVLAAAGDPRSAESFRERAEKIARRAQQNRARPGAPG</sequence>